<dbReference type="SUPFAM" id="SSF46785">
    <property type="entry name" value="Winged helix' DNA-binding domain"/>
    <property type="match status" value="1"/>
</dbReference>
<keyword evidence="3" id="KW-1185">Reference proteome</keyword>
<dbReference type="Gene3D" id="1.10.10.10">
    <property type="entry name" value="Winged helix-like DNA-binding domain superfamily/Winged helix DNA-binding domain"/>
    <property type="match status" value="1"/>
</dbReference>
<dbReference type="InterPro" id="IPR036390">
    <property type="entry name" value="WH_DNA-bd_sf"/>
</dbReference>
<proteinExistence type="predicted"/>
<sequence length="253" mass="27719">MRLLQRYPIPFATHDRRYCGHVTSDADIGAVAALDDESRRGMYWFIRRAGRPVTRDEAAEQVGISRKLAAFHLDKLVAAGLLVARYEHVGGIRRVGRTPKVYEPADTEVRVSIPERRHEVLADILMRAVLTEGSEETARDAALRVAEDRGVAIGRELRERWRPGRLGAERALTLLHTALGEQGFEPARTAPVCLRLRNCPFHPLAAQAPDLVCALNHAYLAGLLRGLEAGGVHAELAPAAGECCVEITAGSRA</sequence>
<gene>
    <name evidence="2" type="ORF">HGA07_23640</name>
</gene>
<name>A0A7X6M1M5_9NOCA</name>
<comment type="caution">
    <text evidence="2">The sequence shown here is derived from an EMBL/GenBank/DDBJ whole genome shotgun (WGS) entry which is preliminary data.</text>
</comment>
<dbReference type="EMBL" id="JAAXPE010000031">
    <property type="protein sequence ID" value="NKY88603.1"/>
    <property type="molecule type" value="Genomic_DNA"/>
</dbReference>
<evidence type="ECO:0000313" key="2">
    <source>
        <dbReference type="EMBL" id="NKY88603.1"/>
    </source>
</evidence>
<protein>
    <submittedName>
        <fullName evidence="2">Helix-turn-helix domain-containing protein</fullName>
    </submittedName>
</protein>
<reference evidence="2 3" key="1">
    <citation type="submission" date="2020-04" db="EMBL/GenBank/DDBJ databases">
        <title>MicrobeNet Type strains.</title>
        <authorList>
            <person name="Nicholson A.C."/>
        </authorList>
    </citation>
    <scope>NUCLEOTIDE SEQUENCE [LARGE SCALE GENOMIC DNA]</scope>
    <source>
        <strain evidence="2 3">DSM 44445</strain>
    </source>
</reference>
<dbReference type="AlphaFoldDB" id="A0A7X6M1M5"/>
<dbReference type="CDD" id="cd00090">
    <property type="entry name" value="HTH_ARSR"/>
    <property type="match status" value="1"/>
</dbReference>
<dbReference type="Pfam" id="PF12840">
    <property type="entry name" value="HTH_20"/>
    <property type="match status" value="1"/>
</dbReference>
<feature type="domain" description="HTH arsR-type" evidence="1">
    <location>
        <begin position="29"/>
        <end position="118"/>
    </location>
</feature>
<dbReference type="InterPro" id="IPR036388">
    <property type="entry name" value="WH-like_DNA-bd_sf"/>
</dbReference>
<dbReference type="InterPro" id="IPR011991">
    <property type="entry name" value="ArsR-like_HTH"/>
</dbReference>
<dbReference type="Proteomes" id="UP000523447">
    <property type="component" value="Unassembled WGS sequence"/>
</dbReference>
<evidence type="ECO:0000259" key="1">
    <source>
        <dbReference type="SMART" id="SM00418"/>
    </source>
</evidence>
<dbReference type="GO" id="GO:0003700">
    <property type="term" value="F:DNA-binding transcription factor activity"/>
    <property type="evidence" value="ECO:0007669"/>
    <property type="project" value="InterPro"/>
</dbReference>
<accession>A0A7X6M1M5</accession>
<evidence type="ECO:0000313" key="3">
    <source>
        <dbReference type="Proteomes" id="UP000523447"/>
    </source>
</evidence>
<organism evidence="2 3">
    <name type="scientific">Nocardia veterana</name>
    <dbReference type="NCBI Taxonomy" id="132249"/>
    <lineage>
        <taxon>Bacteria</taxon>
        <taxon>Bacillati</taxon>
        <taxon>Actinomycetota</taxon>
        <taxon>Actinomycetes</taxon>
        <taxon>Mycobacteriales</taxon>
        <taxon>Nocardiaceae</taxon>
        <taxon>Nocardia</taxon>
    </lineage>
</organism>
<dbReference type="SMART" id="SM00418">
    <property type="entry name" value="HTH_ARSR"/>
    <property type="match status" value="1"/>
</dbReference>
<dbReference type="InterPro" id="IPR001845">
    <property type="entry name" value="HTH_ArsR_DNA-bd_dom"/>
</dbReference>